<dbReference type="Proteomes" id="UP001443914">
    <property type="component" value="Unassembled WGS sequence"/>
</dbReference>
<feature type="transmembrane region" description="Helical" evidence="1">
    <location>
        <begin position="6"/>
        <end position="30"/>
    </location>
</feature>
<name>A0AAW1L481_SAPOF</name>
<evidence type="ECO:0000256" key="1">
    <source>
        <dbReference type="SAM" id="Phobius"/>
    </source>
</evidence>
<keyword evidence="1" id="KW-0812">Transmembrane</keyword>
<protein>
    <recommendedName>
        <fullName evidence="4">Transmembrane protein</fullName>
    </recommendedName>
</protein>
<accession>A0AAW1L481</accession>
<dbReference type="PANTHER" id="PTHR34054">
    <property type="entry name" value="EXPRESSED PROTEIN"/>
    <property type="match status" value="1"/>
</dbReference>
<reference evidence="2" key="1">
    <citation type="submission" date="2024-03" db="EMBL/GenBank/DDBJ databases">
        <title>WGS assembly of Saponaria officinalis var. Norfolk2.</title>
        <authorList>
            <person name="Jenkins J."/>
            <person name="Shu S."/>
            <person name="Grimwood J."/>
            <person name="Barry K."/>
            <person name="Goodstein D."/>
            <person name="Schmutz J."/>
            <person name="Leebens-Mack J."/>
            <person name="Osbourn A."/>
        </authorList>
    </citation>
    <scope>NUCLEOTIDE SEQUENCE [LARGE SCALE GENOMIC DNA]</scope>
    <source>
        <strain evidence="2">JIC</strain>
    </source>
</reference>
<dbReference type="EMBL" id="JBDFQZ010000005">
    <property type="protein sequence ID" value="KAK9727259.1"/>
    <property type="molecule type" value="Genomic_DNA"/>
</dbReference>
<keyword evidence="1" id="KW-1133">Transmembrane helix</keyword>
<keyword evidence="1" id="KW-0472">Membrane</keyword>
<evidence type="ECO:0008006" key="4">
    <source>
        <dbReference type="Google" id="ProtNLM"/>
    </source>
</evidence>
<keyword evidence="3" id="KW-1185">Reference proteome</keyword>
<dbReference type="PANTHER" id="PTHR34054:SF6">
    <property type="entry name" value="TRANSMEMBRANE PROTEIN"/>
    <property type="match status" value="1"/>
</dbReference>
<dbReference type="AlphaFoldDB" id="A0AAW1L481"/>
<comment type="caution">
    <text evidence="2">The sequence shown here is derived from an EMBL/GenBank/DDBJ whole genome shotgun (WGS) entry which is preliminary data.</text>
</comment>
<proteinExistence type="predicted"/>
<evidence type="ECO:0000313" key="3">
    <source>
        <dbReference type="Proteomes" id="UP001443914"/>
    </source>
</evidence>
<sequence>MTLLSGIGIILSLVFGCLLLALFAELYYLLWWKKHTIITHNNTNTNTIEQNYTNHTKEIFFLFCGTKQQQQQQQSSNIITNHPNSNTILPTNPSLNPNNPDLEMGLVSNNKDLEGVEAELMRLHNLKCLFTIKEETKEDLESDDGKSPKFKGTPKILGQKSYNFNSNPLFESSVECELMRLRCSPPPKFKFLRDAEEKLYRKLIEEAQRSGIFQEEGILDISQSCDTGSMVEGKGSCESETVVRHTTTTL</sequence>
<organism evidence="2 3">
    <name type="scientific">Saponaria officinalis</name>
    <name type="common">Common soapwort</name>
    <name type="synonym">Lychnis saponaria</name>
    <dbReference type="NCBI Taxonomy" id="3572"/>
    <lineage>
        <taxon>Eukaryota</taxon>
        <taxon>Viridiplantae</taxon>
        <taxon>Streptophyta</taxon>
        <taxon>Embryophyta</taxon>
        <taxon>Tracheophyta</taxon>
        <taxon>Spermatophyta</taxon>
        <taxon>Magnoliopsida</taxon>
        <taxon>eudicotyledons</taxon>
        <taxon>Gunneridae</taxon>
        <taxon>Pentapetalae</taxon>
        <taxon>Caryophyllales</taxon>
        <taxon>Caryophyllaceae</taxon>
        <taxon>Caryophylleae</taxon>
        <taxon>Saponaria</taxon>
    </lineage>
</organism>
<evidence type="ECO:0000313" key="2">
    <source>
        <dbReference type="EMBL" id="KAK9727259.1"/>
    </source>
</evidence>
<dbReference type="InterPro" id="IPR045884">
    <property type="entry name" value="At5g59350-like"/>
</dbReference>
<gene>
    <name evidence="2" type="ORF">RND81_05G269100</name>
</gene>